<keyword evidence="1" id="KW-1208">Phospholipid metabolism</keyword>
<evidence type="ECO:0000313" key="3">
    <source>
        <dbReference type="EMBL" id="PTD95613.1"/>
    </source>
</evidence>
<dbReference type="EMBL" id="PZKC01000011">
    <property type="protein sequence ID" value="PTD95613.1"/>
    <property type="molecule type" value="Genomic_DNA"/>
</dbReference>
<keyword evidence="1" id="KW-0594">Phospholipid biosynthesis</keyword>
<comment type="catalytic activity">
    <reaction evidence="1">
        <text>2 a 1,2-diacyl-sn-glycero-3-phospho-(1'-sn-glycerol) = a cardiolipin + glycerol</text>
        <dbReference type="Rhea" id="RHEA:31451"/>
        <dbReference type="ChEBI" id="CHEBI:17754"/>
        <dbReference type="ChEBI" id="CHEBI:62237"/>
        <dbReference type="ChEBI" id="CHEBI:64716"/>
    </reaction>
</comment>
<dbReference type="NCBIfam" id="NF008427">
    <property type="entry name" value="PRK11263.1"/>
    <property type="match status" value="1"/>
</dbReference>
<keyword evidence="1" id="KW-0443">Lipid metabolism</keyword>
<feature type="active site" evidence="1">
    <location>
        <position position="130"/>
    </location>
</feature>
<dbReference type="CDD" id="cd09159">
    <property type="entry name" value="PLDc_ybhO_like_2"/>
    <property type="match status" value="1"/>
</dbReference>
<dbReference type="InterPro" id="IPR030872">
    <property type="entry name" value="Cardiolipin_synth_ClsB"/>
</dbReference>
<evidence type="ECO:0000256" key="1">
    <source>
        <dbReference type="HAMAP-Rule" id="MF_01917"/>
    </source>
</evidence>
<accession>A0A2T4ICY0</accession>
<evidence type="ECO:0000259" key="2">
    <source>
        <dbReference type="PROSITE" id="PS50035"/>
    </source>
</evidence>
<reference evidence="3 4" key="2">
    <citation type="submission" date="2018-04" db="EMBL/GenBank/DDBJ databases">
        <title>Thauera lacus sp. nov., isolated from an saline lake in Inner Mongolia, China.</title>
        <authorList>
            <person name="Liang Q.-Y."/>
        </authorList>
    </citation>
    <scope>NUCLEOTIDE SEQUENCE [LARGE SCALE GENOMIC DNA]</scope>
    <source>
        <strain evidence="3 4">D20</strain>
    </source>
</reference>
<feature type="active site" evidence="1">
    <location>
        <position position="132"/>
    </location>
</feature>
<dbReference type="InterPro" id="IPR001736">
    <property type="entry name" value="PLipase_D/transphosphatidylase"/>
</dbReference>
<dbReference type="Gene3D" id="3.30.870.10">
    <property type="entry name" value="Endonuclease Chain A"/>
    <property type="match status" value="2"/>
</dbReference>
<protein>
    <recommendedName>
        <fullName evidence="1">Cardiolipin synthase B</fullName>
        <shortName evidence="1">CL synthase</shortName>
        <ecNumber evidence="1">2.7.8.-</ecNumber>
    </recommendedName>
</protein>
<comment type="subcellular location">
    <subcellularLocation>
        <location evidence="1">Cell membrane</location>
        <topology evidence="1">Peripheral membrane protein</topology>
    </subcellularLocation>
</comment>
<keyword evidence="1" id="KW-0472">Membrane</keyword>
<dbReference type="Proteomes" id="UP000241193">
    <property type="component" value="Unassembled WGS sequence"/>
</dbReference>
<dbReference type="PROSITE" id="PS50035">
    <property type="entry name" value="PLD"/>
    <property type="match status" value="2"/>
</dbReference>
<reference evidence="3 4" key="1">
    <citation type="submission" date="2018-03" db="EMBL/GenBank/DDBJ databases">
        <authorList>
            <person name="Keele B.F."/>
        </authorList>
    </citation>
    <scope>NUCLEOTIDE SEQUENCE [LARGE SCALE GENOMIC DNA]</scope>
    <source>
        <strain evidence="3 4">D20</strain>
    </source>
</reference>
<comment type="function">
    <text evidence="1">Catalyzes the phosphatidyl group transfer from one phosphatidylglycerol molecule to another to form cardiolipin (CL) (diphosphatidylglycerol) and glycerol.</text>
</comment>
<feature type="active site" evidence="1">
    <location>
        <position position="137"/>
    </location>
</feature>
<dbReference type="OrthoDB" id="9762009at2"/>
<dbReference type="GO" id="GO:0005886">
    <property type="term" value="C:plasma membrane"/>
    <property type="evidence" value="ECO:0007669"/>
    <property type="project" value="UniProtKB-SubCell"/>
</dbReference>
<keyword evidence="1" id="KW-1003">Cell membrane</keyword>
<evidence type="ECO:0000313" key="4">
    <source>
        <dbReference type="Proteomes" id="UP000241193"/>
    </source>
</evidence>
<feature type="domain" description="PLD phosphodiesterase" evidence="2">
    <location>
        <begin position="305"/>
        <end position="332"/>
    </location>
</feature>
<dbReference type="GO" id="GO:0032049">
    <property type="term" value="P:cardiolipin biosynthetic process"/>
    <property type="evidence" value="ECO:0007669"/>
    <property type="project" value="InterPro"/>
</dbReference>
<feature type="active site" evidence="1">
    <location>
        <position position="310"/>
    </location>
</feature>
<organism evidence="3 4">
    <name type="scientific">Pseudothauera lacus</name>
    <dbReference type="NCBI Taxonomy" id="2136175"/>
    <lineage>
        <taxon>Bacteria</taxon>
        <taxon>Pseudomonadati</taxon>
        <taxon>Pseudomonadota</taxon>
        <taxon>Betaproteobacteria</taxon>
        <taxon>Rhodocyclales</taxon>
        <taxon>Zoogloeaceae</taxon>
        <taxon>Pseudothauera</taxon>
    </lineage>
</organism>
<feature type="active site" evidence="1">
    <location>
        <position position="312"/>
    </location>
</feature>
<name>A0A2T4ICY0_9RHOO</name>
<comment type="similarity">
    <text evidence="1">Belongs to the phospholipase D family. Cardiolipin synthase subfamily. ClsB sub-subfamily.</text>
</comment>
<dbReference type="InterPro" id="IPR025202">
    <property type="entry name" value="PLD-like_dom"/>
</dbReference>
<dbReference type="AlphaFoldDB" id="A0A2T4ICY0"/>
<comment type="caution">
    <text evidence="3">The sequence shown here is derived from an EMBL/GenBank/DDBJ whole genome shotgun (WGS) entry which is preliminary data.</text>
</comment>
<keyword evidence="1" id="KW-0444">Lipid biosynthesis</keyword>
<gene>
    <name evidence="1" type="primary">clsB</name>
    <name evidence="3" type="ORF">C8261_12865</name>
</gene>
<dbReference type="PANTHER" id="PTHR21248">
    <property type="entry name" value="CARDIOLIPIN SYNTHASE"/>
    <property type="match status" value="1"/>
</dbReference>
<sequence>MGAIVRPRRAHCRAGGAGVSAFVAGNAVALLENGQAYFPALLEEIDAAAREIFLETYIFEDDATGAQIAAALGRAALRGVRVNVLVDGFGGRSFVRGLMPRLLADGVRVLIYRRELKALSLRRHRLRRLHRKLVVVDARVAFVGGINIIDDYDRGAPAHPRFDYALRVEGPVLTHILAAMHRLWRLVSWASFRHRSDEALLARVAERPAGHLRAAFVIRDNLRHRRDIEDAYLDAIAGARHEVVIACAYFFPGRRFRQALVDASRRGVKVVLLLQGLVDHPVLAAASRALYPHLLAAGIRLHEYHRSYLHAKVAVVDGRWATVGSSNIDPFSLLLAREANLVVDDAGFAARLRASLGEAMAAGATELSPPAWRRQRLGRRLWSWLAYQFVRLAIGVAGYGRKH</sequence>
<dbReference type="EC" id="2.7.8.-" evidence="1"/>
<dbReference type="GO" id="GO:0008808">
    <property type="term" value="F:cardiolipin synthase activity"/>
    <property type="evidence" value="ECO:0007669"/>
    <property type="project" value="InterPro"/>
</dbReference>
<dbReference type="HAMAP" id="MF_01917">
    <property type="entry name" value="Cardiolipin_synth_ClsB"/>
    <property type="match status" value="1"/>
</dbReference>
<dbReference type="Pfam" id="PF13091">
    <property type="entry name" value="PLDc_2"/>
    <property type="match status" value="2"/>
</dbReference>
<dbReference type="SUPFAM" id="SSF56024">
    <property type="entry name" value="Phospholipase D/nuclease"/>
    <property type="match status" value="2"/>
</dbReference>
<feature type="domain" description="PLD phosphodiesterase" evidence="2">
    <location>
        <begin position="125"/>
        <end position="152"/>
    </location>
</feature>
<dbReference type="SMART" id="SM00155">
    <property type="entry name" value="PLDc"/>
    <property type="match status" value="2"/>
</dbReference>
<keyword evidence="1" id="KW-0808">Transferase</keyword>
<keyword evidence="4" id="KW-1185">Reference proteome</keyword>
<feature type="active site" evidence="1">
    <location>
        <position position="317"/>
    </location>
</feature>
<proteinExistence type="inferred from homology"/>
<dbReference type="PANTHER" id="PTHR21248:SF22">
    <property type="entry name" value="PHOSPHOLIPASE D"/>
    <property type="match status" value="1"/>
</dbReference>